<dbReference type="SUPFAM" id="SSF49899">
    <property type="entry name" value="Concanavalin A-like lectins/glucanases"/>
    <property type="match status" value="1"/>
</dbReference>
<name>A0A8J7SIZ2_9BACT</name>
<comment type="caution">
    <text evidence="3">The sequence shown here is derived from an EMBL/GenBank/DDBJ whole genome shotgun (WGS) entry which is preliminary data.</text>
</comment>
<dbReference type="EMBL" id="JAENIM010000037">
    <property type="protein sequence ID" value="MBK1790979.1"/>
    <property type="molecule type" value="Genomic_DNA"/>
</dbReference>
<keyword evidence="4" id="KW-1185">Reference proteome</keyword>
<dbReference type="InterPro" id="IPR013320">
    <property type="entry name" value="ConA-like_dom_sf"/>
</dbReference>
<accession>A0A8J7SIZ2</accession>
<feature type="chain" id="PRO_5035282272" evidence="1">
    <location>
        <begin position="24"/>
        <end position="228"/>
    </location>
</feature>
<dbReference type="AlphaFoldDB" id="A0A8J7SIZ2"/>
<proteinExistence type="predicted"/>
<evidence type="ECO:0000259" key="2">
    <source>
        <dbReference type="Pfam" id="PF06439"/>
    </source>
</evidence>
<organism evidence="3 4">
    <name type="scientific">Persicirhabdus sediminis</name>
    <dbReference type="NCBI Taxonomy" id="454144"/>
    <lineage>
        <taxon>Bacteria</taxon>
        <taxon>Pseudomonadati</taxon>
        <taxon>Verrucomicrobiota</taxon>
        <taxon>Verrucomicrobiia</taxon>
        <taxon>Verrucomicrobiales</taxon>
        <taxon>Verrucomicrobiaceae</taxon>
        <taxon>Persicirhabdus</taxon>
    </lineage>
</organism>
<evidence type="ECO:0000256" key="1">
    <source>
        <dbReference type="SAM" id="SignalP"/>
    </source>
</evidence>
<dbReference type="Proteomes" id="UP000624703">
    <property type="component" value="Unassembled WGS sequence"/>
</dbReference>
<evidence type="ECO:0000313" key="4">
    <source>
        <dbReference type="Proteomes" id="UP000624703"/>
    </source>
</evidence>
<gene>
    <name evidence="3" type="ORF">JIN82_07395</name>
</gene>
<keyword evidence="1" id="KW-0732">Signal</keyword>
<dbReference type="Gene3D" id="2.60.120.560">
    <property type="entry name" value="Exo-inulinase, domain 1"/>
    <property type="match status" value="1"/>
</dbReference>
<protein>
    <submittedName>
        <fullName evidence="3">DUF1080 domain-containing protein</fullName>
    </submittedName>
</protein>
<feature type="signal peptide" evidence="1">
    <location>
        <begin position="1"/>
        <end position="23"/>
    </location>
</feature>
<dbReference type="GO" id="GO:0016787">
    <property type="term" value="F:hydrolase activity"/>
    <property type="evidence" value="ECO:0007669"/>
    <property type="project" value="InterPro"/>
</dbReference>
<evidence type="ECO:0000313" key="3">
    <source>
        <dbReference type="EMBL" id="MBK1790979.1"/>
    </source>
</evidence>
<reference evidence="3" key="1">
    <citation type="submission" date="2021-01" db="EMBL/GenBank/DDBJ databases">
        <title>Modified the classification status of verrucomicrobia.</title>
        <authorList>
            <person name="Feng X."/>
        </authorList>
    </citation>
    <scope>NUCLEOTIDE SEQUENCE</scope>
    <source>
        <strain evidence="3">_KCTC 22039</strain>
    </source>
</reference>
<dbReference type="RefSeq" id="WP_200310997.1">
    <property type="nucleotide sequence ID" value="NZ_JAENIM010000037.1"/>
</dbReference>
<sequence length="228" mass="25899">MIPINIKSLTLSFLIGCSALAGAFELEPEFTSLFDGKTLAGWETTGGTGEFEVVDGTIRGFGKEVKGNTFLITQKNYSDFEFRFQMKFNDLSGNSGVMFRAGFKNPEKKDRVTGYQCEHDNKERNWTAGIYDEARRGWLVPDKKDAEQSKEFTEQGTRLFKTDDWNDIVIRCEGKQVKIWLNGELRAEYTEENDKLKTADGFFGLQVHGGKSCDVSWRNLRIKELAAK</sequence>
<dbReference type="Pfam" id="PF06439">
    <property type="entry name" value="3keto-disac_hyd"/>
    <property type="match status" value="1"/>
</dbReference>
<dbReference type="InterPro" id="IPR010496">
    <property type="entry name" value="AL/BT2_dom"/>
</dbReference>
<feature type="domain" description="3-keto-alpha-glucoside-1,2-lyase/3-keto-2-hydroxy-glucal hydratase" evidence="2">
    <location>
        <begin position="29"/>
        <end position="223"/>
    </location>
</feature>